<keyword evidence="1 7" id="KW-0004">4Fe-4S</keyword>
<keyword evidence="5 7" id="KW-0411">Iron-sulfur</keyword>
<evidence type="ECO:0000256" key="1">
    <source>
        <dbReference type="ARBA" id="ARBA00022485"/>
    </source>
</evidence>
<evidence type="ECO:0000256" key="2">
    <source>
        <dbReference type="ARBA" id="ARBA00022723"/>
    </source>
</evidence>
<dbReference type="PANTHER" id="PTHR30454:SF0">
    <property type="entry name" value="4-HYDROXY-3-METHYLBUT-2-EN-1-YL DIPHOSPHATE SYNTHASE (FERREDOXIN), CHLOROPLASTIC"/>
    <property type="match status" value="1"/>
</dbReference>
<comment type="similarity">
    <text evidence="7">Belongs to the IspG family.</text>
</comment>
<dbReference type="PIRSF" id="PIRSF004640">
    <property type="entry name" value="IspG"/>
    <property type="match status" value="1"/>
</dbReference>
<protein>
    <recommendedName>
        <fullName evidence="7">4-hydroxy-3-methylbut-2-en-1-yl diphosphate synthase (flavodoxin)</fullName>
        <ecNumber evidence="7">1.17.7.3</ecNumber>
    </recommendedName>
    <alternativeName>
        <fullName evidence="7">1-hydroxy-2-methyl-2-(E)-butenyl 4-diphosphate synthase</fullName>
    </alternativeName>
</protein>
<keyword evidence="11" id="KW-1185">Reference proteome</keyword>
<evidence type="ECO:0000256" key="6">
    <source>
        <dbReference type="ARBA" id="ARBA00023229"/>
    </source>
</evidence>
<keyword evidence="6 7" id="KW-0414">Isoprene biosynthesis</keyword>
<feature type="binding site" evidence="7">
    <location>
        <position position="317"/>
    </location>
    <ligand>
        <name>[4Fe-4S] cluster</name>
        <dbReference type="ChEBI" id="CHEBI:49883"/>
    </ligand>
</feature>
<dbReference type="HAMAP" id="MF_00159">
    <property type="entry name" value="IspG"/>
    <property type="match status" value="1"/>
</dbReference>
<dbReference type="InterPro" id="IPR045854">
    <property type="entry name" value="NO2/SO3_Rdtase_4Fe4S_sf"/>
</dbReference>
<dbReference type="EC" id="1.17.7.3" evidence="7"/>
<evidence type="ECO:0000256" key="5">
    <source>
        <dbReference type="ARBA" id="ARBA00023014"/>
    </source>
</evidence>
<comment type="catalytic activity">
    <reaction evidence="7">
        <text>(2E)-4-hydroxy-3-methylbut-2-enyl diphosphate + oxidized [flavodoxin] + H2O + 2 H(+) = 2-C-methyl-D-erythritol 2,4-cyclic diphosphate + reduced [flavodoxin]</text>
        <dbReference type="Rhea" id="RHEA:43604"/>
        <dbReference type="Rhea" id="RHEA-COMP:10622"/>
        <dbReference type="Rhea" id="RHEA-COMP:10623"/>
        <dbReference type="ChEBI" id="CHEBI:15377"/>
        <dbReference type="ChEBI" id="CHEBI:15378"/>
        <dbReference type="ChEBI" id="CHEBI:57618"/>
        <dbReference type="ChEBI" id="CHEBI:58210"/>
        <dbReference type="ChEBI" id="CHEBI:58483"/>
        <dbReference type="ChEBI" id="CHEBI:128753"/>
        <dbReference type="EC" id="1.17.7.3"/>
    </reaction>
</comment>
<dbReference type="InterPro" id="IPR016425">
    <property type="entry name" value="IspG_bac"/>
</dbReference>
<accession>A0ABX5JDN2</accession>
<dbReference type="SUPFAM" id="SSF51717">
    <property type="entry name" value="Dihydropteroate synthetase-like"/>
    <property type="match status" value="1"/>
</dbReference>
<dbReference type="Pfam" id="PF26540">
    <property type="entry name" value="GcpE_C"/>
    <property type="match status" value="1"/>
</dbReference>
<evidence type="ECO:0000313" key="11">
    <source>
        <dbReference type="Proteomes" id="UP000240800"/>
    </source>
</evidence>
<dbReference type="InterPro" id="IPR058578">
    <property type="entry name" value="IspG_TIM"/>
</dbReference>
<name>A0ABX5JDN2_9RHOB</name>
<dbReference type="SUPFAM" id="SSF56014">
    <property type="entry name" value="Nitrite and sulphite reductase 4Fe-4S domain-like"/>
    <property type="match status" value="1"/>
</dbReference>
<evidence type="ECO:0000313" key="10">
    <source>
        <dbReference type="EMBL" id="PTM80238.1"/>
    </source>
</evidence>
<dbReference type="EMBL" id="PZZW01000002">
    <property type="protein sequence ID" value="PTM80238.1"/>
    <property type="molecule type" value="Genomic_DNA"/>
</dbReference>
<dbReference type="Pfam" id="PF04551">
    <property type="entry name" value="GcpE"/>
    <property type="match status" value="1"/>
</dbReference>
<comment type="cofactor">
    <cofactor evidence="7">
        <name>[4Fe-4S] cluster</name>
        <dbReference type="ChEBI" id="CHEBI:49883"/>
    </cofactor>
    <text evidence="7">Binds 1 [4Fe-4S] cluster.</text>
</comment>
<reference evidence="10 11" key="1">
    <citation type="submission" date="2018-04" db="EMBL/GenBank/DDBJ databases">
        <title>Genomic Encyclopedia of Type Strains, Phase III (KMG-III): the genomes of soil and plant-associated and newly described type strains.</title>
        <authorList>
            <person name="Whitman W."/>
        </authorList>
    </citation>
    <scope>NUCLEOTIDE SEQUENCE [LARGE SCALE GENOMIC DNA]</scope>
    <source>
        <strain evidence="10 11">JA192</strain>
    </source>
</reference>
<dbReference type="InterPro" id="IPR004588">
    <property type="entry name" value="IspG_bac-typ"/>
</dbReference>
<evidence type="ECO:0000259" key="8">
    <source>
        <dbReference type="Pfam" id="PF04551"/>
    </source>
</evidence>
<organism evidence="10 11">
    <name type="scientific">Cereibacter johrii</name>
    <dbReference type="NCBI Taxonomy" id="445629"/>
    <lineage>
        <taxon>Bacteria</taxon>
        <taxon>Pseudomonadati</taxon>
        <taxon>Pseudomonadota</taxon>
        <taxon>Alphaproteobacteria</taxon>
        <taxon>Rhodobacterales</taxon>
        <taxon>Paracoccaceae</taxon>
        <taxon>Cereibacter</taxon>
    </lineage>
</organism>
<sequence>MSLNHVRPWRNIHRRKSRQIMVGNVPVGGDAPISVQTMTNTITADAPATIAQVLRAAEAGADIVRVSVPDEASTRALKEIVAESPVPIVADIHFHYKRAIEAAEAGAACLRINPGNIGDASRVREVIKAARDHGCSMRIGVNAGSLEKHLLDKYGEPCPEAMVESGLDHIKILQDNDFHEFKISVKASDVFLAAAAYQALADATDAPIHLGITEAGGLTAGTVKSAVGLGNLLWSGIGDTLRVSLSADPVEEVKVGYEILKSLGLRHRGVTIISCPSCARQGFDVIKTVSELEDRLAHVTTSMSLSIIGCVVNGPGEALMTDIGFTGGGNGSGMVYLAGKQAHKLGNERMIDEIVSMVERRAAEIEAEKLAAAEAAE</sequence>
<evidence type="ECO:0000259" key="9">
    <source>
        <dbReference type="Pfam" id="PF26540"/>
    </source>
</evidence>
<dbReference type="NCBIfam" id="TIGR00612">
    <property type="entry name" value="ispG_gcpE"/>
    <property type="match status" value="1"/>
</dbReference>
<feature type="domain" description="IspG TIM-barrel" evidence="8">
    <location>
        <begin position="17"/>
        <end position="257"/>
    </location>
</feature>
<dbReference type="Gene3D" id="3.30.413.10">
    <property type="entry name" value="Sulfite Reductase Hemoprotein, domain 1"/>
    <property type="match status" value="1"/>
</dbReference>
<feature type="domain" description="IspG C-terminal" evidence="9">
    <location>
        <begin position="272"/>
        <end position="359"/>
    </location>
</feature>
<dbReference type="PANTHER" id="PTHR30454">
    <property type="entry name" value="4-HYDROXY-3-METHYLBUT-2-EN-1-YL DIPHOSPHATE SYNTHASE"/>
    <property type="match status" value="1"/>
</dbReference>
<keyword evidence="2 7" id="KW-0479">Metal-binding</keyword>
<feature type="binding site" evidence="7">
    <location>
        <position position="275"/>
    </location>
    <ligand>
        <name>[4Fe-4S] cluster</name>
        <dbReference type="ChEBI" id="CHEBI:49883"/>
    </ligand>
</feature>
<dbReference type="NCBIfam" id="NF001540">
    <property type="entry name" value="PRK00366.1"/>
    <property type="match status" value="1"/>
</dbReference>
<keyword evidence="3 7" id="KW-0560">Oxidoreductase</keyword>
<proteinExistence type="inferred from homology"/>
<dbReference type="RefSeq" id="WP_069332497.1">
    <property type="nucleotide sequence ID" value="NZ_JAYFRT010000003.1"/>
</dbReference>
<evidence type="ECO:0000256" key="3">
    <source>
        <dbReference type="ARBA" id="ARBA00023002"/>
    </source>
</evidence>
<dbReference type="InterPro" id="IPR011005">
    <property type="entry name" value="Dihydropteroate_synth-like_sf"/>
</dbReference>
<dbReference type="Proteomes" id="UP000240800">
    <property type="component" value="Unassembled WGS sequence"/>
</dbReference>
<comment type="function">
    <text evidence="7">Converts 2C-methyl-D-erythritol 2,4-cyclodiphosphate (ME-2,4cPP) into 1-hydroxy-2-methyl-2-(E)-butenyl 4-diphosphate.</text>
</comment>
<feature type="binding site" evidence="7">
    <location>
        <position position="278"/>
    </location>
    <ligand>
        <name>[4Fe-4S] cluster</name>
        <dbReference type="ChEBI" id="CHEBI:49883"/>
    </ligand>
</feature>
<dbReference type="InterPro" id="IPR058579">
    <property type="entry name" value="IspG_C"/>
</dbReference>
<evidence type="ECO:0000256" key="4">
    <source>
        <dbReference type="ARBA" id="ARBA00023004"/>
    </source>
</evidence>
<comment type="caution">
    <text evidence="10">The sequence shown here is derived from an EMBL/GenBank/DDBJ whole genome shotgun (WGS) entry which is preliminary data.</text>
</comment>
<dbReference type="Gene3D" id="3.20.20.20">
    <property type="entry name" value="Dihydropteroate synthase-like"/>
    <property type="match status" value="1"/>
</dbReference>
<keyword evidence="4 7" id="KW-0408">Iron</keyword>
<feature type="binding site" evidence="7">
    <location>
        <position position="310"/>
    </location>
    <ligand>
        <name>[4Fe-4S] cluster</name>
        <dbReference type="ChEBI" id="CHEBI:49883"/>
    </ligand>
</feature>
<comment type="pathway">
    <text evidence="7">Isoprenoid biosynthesis; isopentenyl diphosphate biosynthesis via DXP pathway; isopentenyl diphosphate from 1-deoxy-D-xylulose 5-phosphate: step 5/6.</text>
</comment>
<evidence type="ECO:0000256" key="7">
    <source>
        <dbReference type="HAMAP-Rule" id="MF_00159"/>
    </source>
</evidence>
<gene>
    <name evidence="7" type="primary">ispG</name>
    <name evidence="10" type="ORF">C8J29_102312</name>
</gene>